<keyword evidence="1" id="KW-0812">Transmembrane</keyword>
<protein>
    <recommendedName>
        <fullName evidence="4">Manganese transporter</fullName>
    </recommendedName>
</protein>
<feature type="transmembrane region" description="Helical" evidence="1">
    <location>
        <begin position="301"/>
        <end position="318"/>
    </location>
</feature>
<feature type="transmembrane region" description="Helical" evidence="1">
    <location>
        <begin position="117"/>
        <end position="138"/>
    </location>
</feature>
<feature type="transmembrane region" description="Helical" evidence="1">
    <location>
        <begin position="224"/>
        <end position="242"/>
    </location>
</feature>
<dbReference type="STRING" id="161398.PP2015_1512"/>
<dbReference type="RefSeq" id="WP_058029704.1">
    <property type="nucleotide sequence ID" value="NZ_CP013187.1"/>
</dbReference>
<evidence type="ECO:0000256" key="1">
    <source>
        <dbReference type="SAM" id="Phobius"/>
    </source>
</evidence>
<dbReference type="EMBL" id="CP013187">
    <property type="protein sequence ID" value="ALO42016.1"/>
    <property type="molecule type" value="Genomic_DNA"/>
</dbReference>
<feature type="transmembrane region" description="Helical" evidence="1">
    <location>
        <begin position="197"/>
        <end position="218"/>
    </location>
</feature>
<dbReference type="InterPro" id="IPR021552">
    <property type="entry name" value="ArsP_2"/>
</dbReference>
<evidence type="ECO:0008006" key="4">
    <source>
        <dbReference type="Google" id="ProtNLM"/>
    </source>
</evidence>
<proteinExistence type="predicted"/>
<feature type="transmembrane region" description="Helical" evidence="1">
    <location>
        <begin position="363"/>
        <end position="385"/>
    </location>
</feature>
<organism evidence="2 3">
    <name type="scientific">Pseudoalteromonas phenolica</name>
    <dbReference type="NCBI Taxonomy" id="161398"/>
    <lineage>
        <taxon>Bacteria</taxon>
        <taxon>Pseudomonadati</taxon>
        <taxon>Pseudomonadota</taxon>
        <taxon>Gammaproteobacteria</taxon>
        <taxon>Alteromonadales</taxon>
        <taxon>Pseudoalteromonadaceae</taxon>
        <taxon>Pseudoalteromonas</taxon>
    </lineage>
</organism>
<sequence>MITLTTLRHSPVLNSLALMLANKRLVLPACILLSLLYEPIRTITIPTLADAFFQVTVFVAATLFIYYYLVDRLPQLELSYLKAKSPTLEITFAAILGALPGCGGAIIVVTQFTKKQASFASVVAVLTATMGDAAFLLLAKDPFAALSVISIGVATGIISGLIVHLFHADSFCHPQKTANYTHDCMKSNKAIHVGEKLWKYFLAPCLIISLLIAFNVDFGEFDNAITYFGALFAAIAVTIWAFSSEGKTYKQIAAEDEEVSPPSKFSRIIQDTHFVTAWVIASFMIYEIAVGVFGLDLRTWFTEYAIYAPLIAVAIGLLPGCGPQIVITTLYIQGIIPFSALVGNTISNDGDALFPALAMAPKAALIATLYSAIPALLVSYLLFWYL</sequence>
<reference evidence="2 3" key="1">
    <citation type="submission" date="2015-11" db="EMBL/GenBank/DDBJ databases">
        <authorList>
            <person name="Zhang Y."/>
            <person name="Guo Z."/>
        </authorList>
    </citation>
    <scope>NUCLEOTIDE SEQUENCE [LARGE SCALE GENOMIC DNA]</scope>
    <source>
        <strain evidence="2 3">KCTC 12086</strain>
    </source>
</reference>
<dbReference type="NCBIfam" id="NF037962">
    <property type="entry name" value="arsenic_eff"/>
    <property type="match status" value="1"/>
</dbReference>
<dbReference type="PATRIC" id="fig|161398.10.peg.1536"/>
<feature type="transmembrane region" description="Helical" evidence="1">
    <location>
        <begin position="274"/>
        <end position="295"/>
    </location>
</feature>
<accession>A0A0S2K0U6</accession>
<keyword evidence="3" id="KW-1185">Reference proteome</keyword>
<feature type="transmembrane region" description="Helical" evidence="1">
    <location>
        <begin position="90"/>
        <end position="110"/>
    </location>
</feature>
<feature type="transmembrane region" description="Helical" evidence="1">
    <location>
        <begin position="325"/>
        <end position="343"/>
    </location>
</feature>
<dbReference type="KEGG" id="pphe:PP2015_1512"/>
<keyword evidence="1" id="KW-1133">Transmembrane helix</keyword>
<dbReference type="Pfam" id="PF11449">
    <property type="entry name" value="ArsP_2"/>
    <property type="match status" value="1"/>
</dbReference>
<name>A0A0S2K0U6_9GAMM</name>
<dbReference type="OrthoDB" id="3776971at2"/>
<gene>
    <name evidence="2" type="ORF">PP2015_1512</name>
</gene>
<feature type="transmembrane region" description="Helical" evidence="1">
    <location>
        <begin position="144"/>
        <end position="166"/>
    </location>
</feature>
<keyword evidence="1" id="KW-0472">Membrane</keyword>
<dbReference type="AlphaFoldDB" id="A0A0S2K0U6"/>
<dbReference type="Proteomes" id="UP000061457">
    <property type="component" value="Chromosome I"/>
</dbReference>
<evidence type="ECO:0000313" key="3">
    <source>
        <dbReference type="Proteomes" id="UP000061457"/>
    </source>
</evidence>
<evidence type="ECO:0000313" key="2">
    <source>
        <dbReference type="EMBL" id="ALO42016.1"/>
    </source>
</evidence>
<feature type="transmembrane region" description="Helical" evidence="1">
    <location>
        <begin position="48"/>
        <end position="70"/>
    </location>
</feature>